<dbReference type="OrthoDB" id="7371673at2759"/>
<evidence type="ECO:0000313" key="3">
    <source>
        <dbReference type="EMBL" id="CAH2210141.1"/>
    </source>
</evidence>
<name>A0A8S4QI17_9NEOP</name>
<gene>
    <name evidence="3" type="primary">jg1043</name>
    <name evidence="3" type="ORF">PAEG_LOCUS2053</name>
</gene>
<dbReference type="Pfam" id="PF03258">
    <property type="entry name" value="Baculo_FP"/>
    <property type="match status" value="1"/>
</dbReference>
<accession>A0A8S4QI17</accession>
<dbReference type="Proteomes" id="UP000838756">
    <property type="component" value="Unassembled WGS sequence"/>
</dbReference>
<evidence type="ECO:0000313" key="4">
    <source>
        <dbReference type="Proteomes" id="UP000838756"/>
    </source>
</evidence>
<dbReference type="InterPro" id="IPR004941">
    <property type="entry name" value="FP_N"/>
</dbReference>
<comment type="caution">
    <text evidence="3">The sequence shown here is derived from an EMBL/GenBank/DDBJ whole genome shotgun (WGS) entry which is preliminary data.</text>
</comment>
<evidence type="ECO:0000259" key="1">
    <source>
        <dbReference type="Pfam" id="PF03258"/>
    </source>
</evidence>
<dbReference type="AlphaFoldDB" id="A0A8S4QI17"/>
<dbReference type="Pfam" id="PF25298">
    <property type="entry name" value="Baculo_FP_2nd"/>
    <property type="match status" value="1"/>
</dbReference>
<protein>
    <submittedName>
        <fullName evidence="3">Jg1043 protein</fullName>
    </submittedName>
</protein>
<sequence length="204" mass="22852">MEQSIKAQDTKINTLDHKNQDLVNKTKHLELRVAVLEQGARQVEQNALSASLEIAGLPDFSPVELNNVITAVASKLDVDEGEIQSTQRLSSGMDKPCTILLELKSKNARNKWITASKEKSISVAQILPNVVKEKADNRVFIREALTKHVKTLLYNAKLKLCNSFQFVWCKDGKVCARKTNNSKIFYIRCLQDIDLALKETAISS</sequence>
<dbReference type="EMBL" id="CAKXAJ010006665">
    <property type="protein sequence ID" value="CAH2210141.1"/>
    <property type="molecule type" value="Genomic_DNA"/>
</dbReference>
<dbReference type="InterPro" id="IPR057251">
    <property type="entry name" value="FP_C"/>
</dbReference>
<evidence type="ECO:0000259" key="2">
    <source>
        <dbReference type="Pfam" id="PF25298"/>
    </source>
</evidence>
<feature type="domain" description="FP protein N-terminal" evidence="1">
    <location>
        <begin position="51"/>
        <end position="141"/>
    </location>
</feature>
<reference evidence="3" key="1">
    <citation type="submission" date="2022-03" db="EMBL/GenBank/DDBJ databases">
        <authorList>
            <person name="Lindestad O."/>
        </authorList>
    </citation>
    <scope>NUCLEOTIDE SEQUENCE</scope>
</reference>
<keyword evidence="4" id="KW-1185">Reference proteome</keyword>
<organism evidence="3 4">
    <name type="scientific">Pararge aegeria aegeria</name>
    <dbReference type="NCBI Taxonomy" id="348720"/>
    <lineage>
        <taxon>Eukaryota</taxon>
        <taxon>Metazoa</taxon>
        <taxon>Ecdysozoa</taxon>
        <taxon>Arthropoda</taxon>
        <taxon>Hexapoda</taxon>
        <taxon>Insecta</taxon>
        <taxon>Pterygota</taxon>
        <taxon>Neoptera</taxon>
        <taxon>Endopterygota</taxon>
        <taxon>Lepidoptera</taxon>
        <taxon>Glossata</taxon>
        <taxon>Ditrysia</taxon>
        <taxon>Papilionoidea</taxon>
        <taxon>Nymphalidae</taxon>
        <taxon>Satyrinae</taxon>
        <taxon>Satyrini</taxon>
        <taxon>Parargina</taxon>
        <taxon>Pararge</taxon>
    </lineage>
</organism>
<proteinExistence type="predicted"/>
<feature type="domain" description="FP protein C-terminal" evidence="2">
    <location>
        <begin position="146"/>
        <end position="194"/>
    </location>
</feature>